<proteinExistence type="predicted"/>
<feature type="signal peptide" evidence="1">
    <location>
        <begin position="1"/>
        <end position="24"/>
    </location>
</feature>
<gene>
    <name evidence="2" type="ORF">C4F49_07940</name>
</gene>
<reference evidence="2" key="1">
    <citation type="submission" date="2018-02" db="EMBL/GenBank/DDBJ databases">
        <authorList>
            <person name="Vasarhelyi B.M."/>
            <person name="Deshmukh S."/>
            <person name="Balint B."/>
            <person name="Kukolya J."/>
        </authorList>
    </citation>
    <scope>NUCLEOTIDE SEQUENCE</scope>
    <source>
        <strain evidence="2">KB22</strain>
    </source>
</reference>
<evidence type="ECO:0000256" key="1">
    <source>
        <dbReference type="SAM" id="SignalP"/>
    </source>
</evidence>
<evidence type="ECO:0000313" key="3">
    <source>
        <dbReference type="Proteomes" id="UP000616201"/>
    </source>
</evidence>
<dbReference type="AlphaFoldDB" id="A0A928YRS9"/>
<feature type="chain" id="PRO_5037393195" evidence="1">
    <location>
        <begin position="25"/>
        <end position="581"/>
    </location>
</feature>
<keyword evidence="1" id="KW-0732">Signal</keyword>
<dbReference type="Proteomes" id="UP000616201">
    <property type="component" value="Unassembled WGS sequence"/>
</dbReference>
<keyword evidence="3" id="KW-1185">Reference proteome</keyword>
<dbReference type="EMBL" id="PRDK01000004">
    <property type="protein sequence ID" value="MBE8713608.1"/>
    <property type="molecule type" value="Genomic_DNA"/>
</dbReference>
<organism evidence="2 3">
    <name type="scientific">Sphingobacterium hungaricum</name>
    <dbReference type="NCBI Taxonomy" id="2082723"/>
    <lineage>
        <taxon>Bacteria</taxon>
        <taxon>Pseudomonadati</taxon>
        <taxon>Bacteroidota</taxon>
        <taxon>Sphingobacteriia</taxon>
        <taxon>Sphingobacteriales</taxon>
        <taxon>Sphingobacteriaceae</taxon>
        <taxon>Sphingobacterium</taxon>
    </lineage>
</organism>
<accession>A0A928YRS9</accession>
<dbReference type="Pfam" id="PF08811">
    <property type="entry name" value="DUF1800"/>
    <property type="match status" value="1"/>
</dbReference>
<comment type="caution">
    <text evidence="2">The sequence shown here is derived from an EMBL/GenBank/DDBJ whole genome shotgun (WGS) entry which is preliminary data.</text>
</comment>
<dbReference type="RefSeq" id="WP_196935535.1">
    <property type="nucleotide sequence ID" value="NZ_MU158698.1"/>
</dbReference>
<protein>
    <submittedName>
        <fullName evidence="2">DUF1800 domain-containing protein</fullName>
    </submittedName>
</protein>
<name>A0A928YRS9_9SPHI</name>
<sequence>MKKVACFILFFAFAQLLFLPNLYAQQKEKLKFPYKKEGLTERQAIIHLLNRFTYGFNQQDIDYIESIGLENWFAAQLEGISESSEEQARLKQFDDISKSNQELFEIYPKNFRVRREAVQAGVVNKDSLGTSRAHQELLKEYMSSKGYKYENELIRQFLSSKLIRAAYSENQLREVMTDFWFNHFNVSFSKGQSSTFIPNYEAAVIRPNALGNFEELLVATAQSPAMLLYLDNATSVGTKKNGNRGLNENYARELLELHTLGVDAGYTQQDVTEAARVLTGWTYYPMGKISEERIAALSKNRKNIHQGDFLFQANNHDSGDKEVLGVSFKNEGYNEGLKLMKLLSTNPKTALFISKKLAVRFVADTPSAAIMERMQQAFIKSNGEIKNVLVAMVNSRDFWSKDVLYTKIKTPFELAISSVRALDATIENPVKLNNWITRMGEKKYYYIAPTGFPDYSSYWINTGSLLNRMNFGLSFANQNSSGVAIDLLEVLDFKEPESPQDALEAYSEYLLPEANYELLDKRLSPLLTEQNLQAKINQKVDKKTDENSEEVRRTAVKNSVNNKVLAQVVGLLIGSPEFQRR</sequence>
<dbReference type="InterPro" id="IPR014917">
    <property type="entry name" value="DUF1800"/>
</dbReference>
<evidence type="ECO:0000313" key="2">
    <source>
        <dbReference type="EMBL" id="MBE8713608.1"/>
    </source>
</evidence>